<evidence type="ECO:0000313" key="3">
    <source>
        <dbReference type="Proteomes" id="UP000253083"/>
    </source>
</evidence>
<sequence length="243" mass="27133">MYISRVACRRNGATIPVGLSDIYRVSLANNSARNLTGILTYRAGHYLGVLEGSADEVDKTFQQIGADVRNQNVVKLIDTPIANRFFPDWRMKLSEKLSVNSSFVNVMSKHYGRINALPVDVVNLLKMFYDVDAIEVPRPRSFDGKTISLSTWPDFSVVEQTPANIELCAKLVSSQHSYKQVLDIDFAGDRSRLNALLIEFDAEGLLNVAEQHATTVLPVLETAAVRFYAKMKQFIVVGYANEL</sequence>
<dbReference type="EMBL" id="QNRT01000002">
    <property type="protein sequence ID" value="RBP51168.1"/>
    <property type="molecule type" value="Genomic_DNA"/>
</dbReference>
<dbReference type="GO" id="GO:0071949">
    <property type="term" value="F:FAD binding"/>
    <property type="evidence" value="ECO:0007669"/>
    <property type="project" value="InterPro"/>
</dbReference>
<dbReference type="PROSITE" id="PS50925">
    <property type="entry name" value="BLUF"/>
    <property type="match status" value="1"/>
</dbReference>
<dbReference type="Gene3D" id="3.30.70.100">
    <property type="match status" value="1"/>
</dbReference>
<evidence type="ECO:0000313" key="2">
    <source>
        <dbReference type="EMBL" id="RBP51168.1"/>
    </source>
</evidence>
<reference evidence="2 3" key="1">
    <citation type="submission" date="2018-06" db="EMBL/GenBank/DDBJ databases">
        <title>Genomic Encyclopedia of Type Strains, Phase IV (KMG-IV): sequencing the most valuable type-strain genomes for metagenomic binning, comparative biology and taxonomic classification.</title>
        <authorList>
            <person name="Goeker M."/>
        </authorList>
    </citation>
    <scope>NUCLEOTIDE SEQUENCE [LARGE SCALE GENOMIC DNA]</scope>
    <source>
        <strain evidence="2 3">DSM 24032</strain>
    </source>
</reference>
<dbReference type="AlphaFoldDB" id="A0A395JNK1"/>
<evidence type="ECO:0000259" key="1">
    <source>
        <dbReference type="PROSITE" id="PS50925"/>
    </source>
</evidence>
<dbReference type="InterPro" id="IPR007024">
    <property type="entry name" value="BLUF_domain"/>
</dbReference>
<proteinExistence type="predicted"/>
<dbReference type="Pfam" id="PF04940">
    <property type="entry name" value="BLUF"/>
    <property type="match status" value="1"/>
</dbReference>
<organism evidence="2 3">
    <name type="scientific">Arenicella xantha</name>
    <dbReference type="NCBI Taxonomy" id="644221"/>
    <lineage>
        <taxon>Bacteria</taxon>
        <taxon>Pseudomonadati</taxon>
        <taxon>Pseudomonadota</taxon>
        <taxon>Gammaproteobacteria</taxon>
        <taxon>Arenicellales</taxon>
        <taxon>Arenicellaceae</taxon>
        <taxon>Arenicella</taxon>
    </lineage>
</organism>
<keyword evidence="3" id="KW-1185">Reference proteome</keyword>
<accession>A0A395JNK1</accession>
<protein>
    <submittedName>
        <fullName evidence="2">FAD-dependent sensor of blue light</fullName>
    </submittedName>
</protein>
<dbReference type="InterPro" id="IPR036046">
    <property type="entry name" value="Acylphosphatase-like_dom_sf"/>
</dbReference>
<dbReference type="SUPFAM" id="SSF54975">
    <property type="entry name" value="Acylphosphatase/BLUF domain-like"/>
    <property type="match status" value="1"/>
</dbReference>
<name>A0A395JNK1_9GAMM</name>
<gene>
    <name evidence="2" type="ORF">DFR28_102587</name>
</gene>
<dbReference type="SMART" id="SM01034">
    <property type="entry name" value="BLUF"/>
    <property type="match status" value="1"/>
</dbReference>
<dbReference type="GO" id="GO:0009882">
    <property type="term" value="F:blue light photoreceptor activity"/>
    <property type="evidence" value="ECO:0007669"/>
    <property type="project" value="InterPro"/>
</dbReference>
<comment type="caution">
    <text evidence="2">The sequence shown here is derived from an EMBL/GenBank/DDBJ whole genome shotgun (WGS) entry which is preliminary data.</text>
</comment>
<feature type="domain" description="BLUF" evidence="1">
    <location>
        <begin position="1"/>
        <end position="92"/>
    </location>
</feature>
<dbReference type="Proteomes" id="UP000253083">
    <property type="component" value="Unassembled WGS sequence"/>
</dbReference>
<dbReference type="InParanoid" id="A0A395JNK1"/>